<dbReference type="AlphaFoldDB" id="A0AAW8HUF2"/>
<evidence type="ECO:0000313" key="2">
    <source>
        <dbReference type="Proteomes" id="UP001236270"/>
    </source>
</evidence>
<proteinExistence type="predicted"/>
<dbReference type="EMBL" id="JAVDNV010000024">
    <property type="protein sequence ID" value="MDQ2312114.1"/>
    <property type="molecule type" value="Genomic_DNA"/>
</dbReference>
<reference evidence="1" key="1">
    <citation type="submission" date="2023-08" db="EMBL/GenBank/DDBJ databases">
        <title>WGS of pathogenic bacterial species, Los Angeles County Public Health Laboratories.</title>
        <authorList>
            <person name="Garrigues J.M."/>
            <person name="Green N.M."/>
        </authorList>
    </citation>
    <scope>NUCLEOTIDE SEQUENCE</scope>
    <source>
        <strain evidence="1">LACPHL-BACT-2023-00068</strain>
    </source>
</reference>
<evidence type="ECO:0008006" key="3">
    <source>
        <dbReference type="Google" id="ProtNLM"/>
    </source>
</evidence>
<protein>
    <recommendedName>
        <fullName evidence="3">XRE family transcriptional regulator</fullName>
    </recommendedName>
</protein>
<dbReference type="GeneID" id="61384986"/>
<comment type="caution">
    <text evidence="1">The sequence shown here is derived from an EMBL/GenBank/DDBJ whole genome shotgun (WGS) entry which is preliminary data.</text>
</comment>
<name>A0AAW8HUF2_PLUGE</name>
<organism evidence="1 2">
    <name type="scientific">Pluralibacter gergoviae</name>
    <name type="common">Enterobacter gergoviae</name>
    <dbReference type="NCBI Taxonomy" id="61647"/>
    <lineage>
        <taxon>Bacteria</taxon>
        <taxon>Pseudomonadati</taxon>
        <taxon>Pseudomonadota</taxon>
        <taxon>Gammaproteobacteria</taxon>
        <taxon>Enterobacterales</taxon>
        <taxon>Enterobacteriaceae</taxon>
        <taxon>Pluralibacter</taxon>
    </lineage>
</organism>
<accession>A0AAW8HUF2</accession>
<dbReference type="Proteomes" id="UP001236270">
    <property type="component" value="Unassembled WGS sequence"/>
</dbReference>
<evidence type="ECO:0000313" key="1">
    <source>
        <dbReference type="EMBL" id="MDQ2312114.1"/>
    </source>
</evidence>
<dbReference type="RefSeq" id="WP_048252711.1">
    <property type="nucleotide sequence ID" value="NZ_CBCSIS010000003.1"/>
</dbReference>
<gene>
    <name evidence="1" type="ORF">RBJ30_23920</name>
</gene>
<sequence>MSVQKAHTGVSTLIGTPKEVRGRLSKSHADQVLVVTLEEQNHPGIQVIFENLSNVASSMYGLLQQQQSRAALERLAEALMPPAPVSPRILKEAAMLVKARKAVLDSGDWLNAAELAQLAQLSTANPSAQPNKWKRAGRIFAIHHNGVDYFPAYGLDKDNGFRPLKALTQVIDALNGYKDSWGMAFWFISANSFLGGKRPQDLLASHPEQVIAAARDEVQGVEHG</sequence>